<dbReference type="Proteomes" id="UP001215398">
    <property type="component" value="Unassembled WGS sequence"/>
</dbReference>
<dbReference type="SUPFAM" id="SSF53448">
    <property type="entry name" value="Nucleotide-diphospho-sugar transferases"/>
    <property type="match status" value="1"/>
</dbReference>
<dbReference type="Pfam" id="PF00535">
    <property type="entry name" value="Glycos_transf_2"/>
    <property type="match status" value="1"/>
</dbReference>
<reference evidence="4 5" key="1">
    <citation type="submission" date="2023-01" db="EMBL/GenBank/DDBJ databases">
        <title>Exploring GABA producing Bacteroides strains toward improving mental health.</title>
        <authorList>
            <person name="Yousuf B."/>
            <person name="Bouhlel N.E."/>
            <person name="Mottawea W."/>
            <person name="Hammami R."/>
        </authorList>
    </citation>
    <scope>NUCLEOTIDE SEQUENCE [LARGE SCALE GENOMIC DNA]</scope>
    <source>
        <strain evidence="4 5">UO.H1054</strain>
    </source>
</reference>
<comment type="caution">
    <text evidence="4">The sequence shown here is derived from an EMBL/GenBank/DDBJ whole genome shotgun (WGS) entry which is preliminary data.</text>
</comment>
<dbReference type="PANTHER" id="PTHR22916:SF51">
    <property type="entry name" value="GLYCOSYLTRANSFERASE EPSH-RELATED"/>
    <property type="match status" value="1"/>
</dbReference>
<name>A0ABT5H316_9BACE</name>
<evidence type="ECO:0000256" key="2">
    <source>
        <dbReference type="ARBA" id="ARBA00022679"/>
    </source>
</evidence>
<organism evidence="4 5">
    <name type="scientific">Bacteroides zhangwenhongii</name>
    <dbReference type="NCBI Taxonomy" id="2650157"/>
    <lineage>
        <taxon>Bacteria</taxon>
        <taxon>Pseudomonadati</taxon>
        <taxon>Bacteroidota</taxon>
        <taxon>Bacteroidia</taxon>
        <taxon>Bacteroidales</taxon>
        <taxon>Bacteroidaceae</taxon>
        <taxon>Bacteroides</taxon>
    </lineage>
</organism>
<accession>A0ABT5H316</accession>
<protein>
    <submittedName>
        <fullName evidence="4">Glycosyltransferase family A protein</fullName>
    </submittedName>
</protein>
<dbReference type="EMBL" id="JAQPYS010000007">
    <property type="protein sequence ID" value="MDC7134965.1"/>
    <property type="molecule type" value="Genomic_DNA"/>
</dbReference>
<gene>
    <name evidence="4" type="ORF">PQG98_01205</name>
</gene>
<dbReference type="RefSeq" id="WP_272719456.1">
    <property type="nucleotide sequence ID" value="NZ_JAQPYS010000007.1"/>
</dbReference>
<dbReference type="PANTHER" id="PTHR22916">
    <property type="entry name" value="GLYCOSYLTRANSFERASE"/>
    <property type="match status" value="1"/>
</dbReference>
<sequence>MISIIVPVYNVAKSIEACVKSIQLQDFTDWELLLVNDGSSDDSLAVIQELAQTDSRIIVIDKRHSGVSDTRNLALSKMRGEYVCFIDGDDIVEHNHLSNLYLRRDYDMVICGYRVDEYTHDGNLIRTAEHIPTKSKIERLSANRESLKPLFLSGMININCNKLLKSSIIRKYNLQYKSIPVNEDFYFMLEYLSVANSICTIASVSYHWIRVQSRQSGVDSLPDDLLEIYTKAHDNITSFFHSEKLADELMYYSYYYVVLKYCKAIANGGIKRKVGLKQLKGVMNDRYVKAAFNTRLNVSRGEKLMNFLLRNNFFSFFITLNKYIGAI</sequence>
<dbReference type="Gene3D" id="3.90.550.10">
    <property type="entry name" value="Spore Coat Polysaccharide Biosynthesis Protein SpsA, Chain A"/>
    <property type="match status" value="1"/>
</dbReference>
<dbReference type="InterPro" id="IPR001173">
    <property type="entry name" value="Glyco_trans_2-like"/>
</dbReference>
<evidence type="ECO:0000313" key="4">
    <source>
        <dbReference type="EMBL" id="MDC7134965.1"/>
    </source>
</evidence>
<dbReference type="CDD" id="cd00761">
    <property type="entry name" value="Glyco_tranf_GTA_type"/>
    <property type="match status" value="1"/>
</dbReference>
<feature type="domain" description="Glycosyltransferase 2-like" evidence="3">
    <location>
        <begin position="3"/>
        <end position="171"/>
    </location>
</feature>
<keyword evidence="2" id="KW-0808">Transferase</keyword>
<proteinExistence type="predicted"/>
<evidence type="ECO:0000256" key="1">
    <source>
        <dbReference type="ARBA" id="ARBA00022676"/>
    </source>
</evidence>
<dbReference type="InterPro" id="IPR029044">
    <property type="entry name" value="Nucleotide-diphossugar_trans"/>
</dbReference>
<evidence type="ECO:0000259" key="3">
    <source>
        <dbReference type="Pfam" id="PF00535"/>
    </source>
</evidence>
<keyword evidence="1" id="KW-0328">Glycosyltransferase</keyword>
<evidence type="ECO:0000313" key="5">
    <source>
        <dbReference type="Proteomes" id="UP001215398"/>
    </source>
</evidence>
<keyword evidence="5" id="KW-1185">Reference proteome</keyword>